<gene>
    <name evidence="2" type="ORF">QQS35_18050</name>
</gene>
<keyword evidence="1" id="KW-0812">Transmembrane</keyword>
<accession>A0ABT7LAX3</accession>
<keyword evidence="1" id="KW-1133">Transmembrane helix</keyword>
<comment type="caution">
    <text evidence="2">The sequence shown here is derived from an EMBL/GenBank/DDBJ whole genome shotgun (WGS) entry which is preliminary data.</text>
</comment>
<protein>
    <submittedName>
        <fullName evidence="2">Uncharacterized protein</fullName>
    </submittedName>
</protein>
<name>A0ABT7LAX3_9BACI</name>
<evidence type="ECO:0000313" key="2">
    <source>
        <dbReference type="EMBL" id="MDL4842345.1"/>
    </source>
</evidence>
<dbReference type="Proteomes" id="UP001235343">
    <property type="component" value="Unassembled WGS sequence"/>
</dbReference>
<proteinExistence type="predicted"/>
<reference evidence="2 3" key="1">
    <citation type="submission" date="2023-06" db="EMBL/GenBank/DDBJ databases">
        <title>Aquibacillus rhizosphaerae LR5S19.</title>
        <authorList>
            <person name="Sun J.-Q."/>
        </authorList>
    </citation>
    <scope>NUCLEOTIDE SEQUENCE [LARGE SCALE GENOMIC DNA]</scope>
    <source>
        <strain evidence="2 3">LR5S19</strain>
    </source>
</reference>
<evidence type="ECO:0000313" key="3">
    <source>
        <dbReference type="Proteomes" id="UP001235343"/>
    </source>
</evidence>
<dbReference type="EMBL" id="JASTZU010000058">
    <property type="protein sequence ID" value="MDL4842345.1"/>
    <property type="molecule type" value="Genomic_DNA"/>
</dbReference>
<feature type="transmembrane region" description="Helical" evidence="1">
    <location>
        <begin position="12"/>
        <end position="30"/>
    </location>
</feature>
<keyword evidence="3" id="KW-1185">Reference proteome</keyword>
<organism evidence="2 3">
    <name type="scientific">Aquibacillus rhizosphaerae</name>
    <dbReference type="NCBI Taxonomy" id="3051431"/>
    <lineage>
        <taxon>Bacteria</taxon>
        <taxon>Bacillati</taxon>
        <taxon>Bacillota</taxon>
        <taxon>Bacilli</taxon>
        <taxon>Bacillales</taxon>
        <taxon>Bacillaceae</taxon>
        <taxon>Aquibacillus</taxon>
    </lineage>
</organism>
<keyword evidence="1" id="KW-0472">Membrane</keyword>
<evidence type="ECO:0000256" key="1">
    <source>
        <dbReference type="SAM" id="Phobius"/>
    </source>
</evidence>
<feature type="transmembrane region" description="Helical" evidence="1">
    <location>
        <begin position="36"/>
        <end position="57"/>
    </location>
</feature>
<sequence length="66" mass="6982">MKDLNNLTRTVLGLTGSILLLAVGVFRLVTESLSSTPLFVAYIFAITGLIGAIAGSFKLKLLLTKS</sequence>